<protein>
    <recommendedName>
        <fullName evidence="4">SRR1-like domain-containing protein</fullName>
    </recommendedName>
</protein>
<keyword evidence="1" id="KW-0732">Signal</keyword>
<gene>
    <name evidence="2" type="ORF">EV356DRAFT_436144</name>
</gene>
<dbReference type="InterPro" id="IPR036094">
    <property type="entry name" value="NadA_sf"/>
</dbReference>
<proteinExistence type="predicted"/>
<dbReference type="GO" id="GO:0008987">
    <property type="term" value="F:quinolinate synthetase A activity"/>
    <property type="evidence" value="ECO:0007669"/>
    <property type="project" value="InterPro"/>
</dbReference>
<dbReference type="EMBL" id="ML991828">
    <property type="protein sequence ID" value="KAF2231319.1"/>
    <property type="molecule type" value="Genomic_DNA"/>
</dbReference>
<evidence type="ECO:0000313" key="2">
    <source>
        <dbReference type="EMBL" id="KAF2231319.1"/>
    </source>
</evidence>
<name>A0A6A6H096_VIRVR</name>
<accession>A0A6A6H096</accession>
<sequence length="167" mass="17917">PSCCCSVSTVLLQALSSALAIASSSSSIVLSIGCGSGILEALLLVWLQKQSSQGDIATILGVEVIGKEVTALQPEEVVHVPGTWATCELARQASAWLFVYPREPGLLKRYLDEYGHGDIRKIVWLGPKVDWSAFVDVVGEIEGWDAPDVTEDCGAAEYEMLVVIQKP</sequence>
<dbReference type="GO" id="GO:0009435">
    <property type="term" value="P:NAD+ biosynthetic process"/>
    <property type="evidence" value="ECO:0007669"/>
    <property type="project" value="InterPro"/>
</dbReference>
<evidence type="ECO:0000256" key="1">
    <source>
        <dbReference type="SAM" id="SignalP"/>
    </source>
</evidence>
<organism evidence="2 3">
    <name type="scientific">Viridothelium virens</name>
    <name type="common">Speckled blister lichen</name>
    <name type="synonym">Trypethelium virens</name>
    <dbReference type="NCBI Taxonomy" id="1048519"/>
    <lineage>
        <taxon>Eukaryota</taxon>
        <taxon>Fungi</taxon>
        <taxon>Dikarya</taxon>
        <taxon>Ascomycota</taxon>
        <taxon>Pezizomycotina</taxon>
        <taxon>Dothideomycetes</taxon>
        <taxon>Dothideomycetes incertae sedis</taxon>
        <taxon>Trypetheliales</taxon>
        <taxon>Trypetheliaceae</taxon>
        <taxon>Viridothelium</taxon>
    </lineage>
</organism>
<feature type="signal peptide" evidence="1">
    <location>
        <begin position="1"/>
        <end position="20"/>
    </location>
</feature>
<dbReference type="OrthoDB" id="2151982at2759"/>
<reference evidence="2" key="1">
    <citation type="journal article" date="2020" name="Stud. Mycol.">
        <title>101 Dothideomycetes genomes: a test case for predicting lifestyles and emergence of pathogens.</title>
        <authorList>
            <person name="Haridas S."/>
            <person name="Albert R."/>
            <person name="Binder M."/>
            <person name="Bloem J."/>
            <person name="Labutti K."/>
            <person name="Salamov A."/>
            <person name="Andreopoulos B."/>
            <person name="Baker S."/>
            <person name="Barry K."/>
            <person name="Bills G."/>
            <person name="Bluhm B."/>
            <person name="Cannon C."/>
            <person name="Castanera R."/>
            <person name="Culley D."/>
            <person name="Daum C."/>
            <person name="Ezra D."/>
            <person name="Gonzalez J."/>
            <person name="Henrissat B."/>
            <person name="Kuo A."/>
            <person name="Liang C."/>
            <person name="Lipzen A."/>
            <person name="Lutzoni F."/>
            <person name="Magnuson J."/>
            <person name="Mondo S."/>
            <person name="Nolan M."/>
            <person name="Ohm R."/>
            <person name="Pangilinan J."/>
            <person name="Park H.-J."/>
            <person name="Ramirez L."/>
            <person name="Alfaro M."/>
            <person name="Sun H."/>
            <person name="Tritt A."/>
            <person name="Yoshinaga Y."/>
            <person name="Zwiers L.-H."/>
            <person name="Turgeon B."/>
            <person name="Goodwin S."/>
            <person name="Spatafora J."/>
            <person name="Crous P."/>
            <person name="Grigoriev I."/>
        </authorList>
    </citation>
    <scope>NUCLEOTIDE SEQUENCE</scope>
    <source>
        <strain evidence="2">Tuck. ex Michener</strain>
    </source>
</reference>
<feature type="non-terminal residue" evidence="2">
    <location>
        <position position="1"/>
    </location>
</feature>
<evidence type="ECO:0000313" key="3">
    <source>
        <dbReference type="Proteomes" id="UP000800092"/>
    </source>
</evidence>
<feature type="chain" id="PRO_5025367207" description="SRR1-like domain-containing protein" evidence="1">
    <location>
        <begin position="21"/>
        <end position="167"/>
    </location>
</feature>
<dbReference type="SUPFAM" id="SSF142754">
    <property type="entry name" value="NadA-like"/>
    <property type="match status" value="1"/>
</dbReference>
<dbReference type="AlphaFoldDB" id="A0A6A6H096"/>
<dbReference type="Proteomes" id="UP000800092">
    <property type="component" value="Unassembled WGS sequence"/>
</dbReference>
<feature type="non-terminal residue" evidence="2">
    <location>
        <position position="167"/>
    </location>
</feature>
<dbReference type="GO" id="GO:0051539">
    <property type="term" value="F:4 iron, 4 sulfur cluster binding"/>
    <property type="evidence" value="ECO:0007669"/>
    <property type="project" value="InterPro"/>
</dbReference>
<keyword evidence="3" id="KW-1185">Reference proteome</keyword>
<evidence type="ECO:0008006" key="4">
    <source>
        <dbReference type="Google" id="ProtNLM"/>
    </source>
</evidence>